<gene>
    <name evidence="4" type="ORF">A3G33_09815</name>
</gene>
<protein>
    <recommendedName>
        <fullName evidence="3">Response regulatory domain-containing protein</fullName>
    </recommendedName>
</protein>
<evidence type="ECO:0000256" key="1">
    <source>
        <dbReference type="ARBA" id="ARBA00022553"/>
    </source>
</evidence>
<comment type="caution">
    <text evidence="4">The sequence shown here is derived from an EMBL/GenBank/DDBJ whole genome shotgun (WGS) entry which is preliminary data.</text>
</comment>
<reference evidence="4 5" key="1">
    <citation type="journal article" date="2016" name="Nat. Commun.">
        <title>Thousands of microbial genomes shed light on interconnected biogeochemical processes in an aquifer system.</title>
        <authorList>
            <person name="Anantharaman K."/>
            <person name="Brown C.T."/>
            <person name="Hug L.A."/>
            <person name="Sharon I."/>
            <person name="Castelle C.J."/>
            <person name="Probst A.J."/>
            <person name="Thomas B.C."/>
            <person name="Singh A."/>
            <person name="Wilkins M.J."/>
            <person name="Karaoz U."/>
            <person name="Brodie E.L."/>
            <person name="Williams K.H."/>
            <person name="Hubbard S.S."/>
            <person name="Banfield J.F."/>
        </authorList>
    </citation>
    <scope>NUCLEOTIDE SEQUENCE [LARGE SCALE GENOMIC DNA]</scope>
</reference>
<evidence type="ECO:0000259" key="3">
    <source>
        <dbReference type="PROSITE" id="PS50110"/>
    </source>
</evidence>
<sequence length="126" mass="14181">MGTNMSHKILIIDDDRDVYDTLAIRLESFGYQMAWAKNGTEGYAQAKAQKPDLIFLDFNMENESGLDVLRTLKKDPSEEIKKIPVVMLTGREEFQKACLDSGAAGYITKPFDIFGLKEILAKYIPA</sequence>
<evidence type="ECO:0000256" key="2">
    <source>
        <dbReference type="PROSITE-ProRule" id="PRU00169"/>
    </source>
</evidence>
<feature type="domain" description="Response regulatory" evidence="3">
    <location>
        <begin position="8"/>
        <end position="124"/>
    </location>
</feature>
<dbReference type="PROSITE" id="PS50110">
    <property type="entry name" value="RESPONSE_REGULATORY"/>
    <property type="match status" value="1"/>
</dbReference>
<proteinExistence type="predicted"/>
<dbReference type="InterPro" id="IPR001789">
    <property type="entry name" value="Sig_transdc_resp-reg_receiver"/>
</dbReference>
<keyword evidence="1 2" id="KW-0597">Phosphoprotein</keyword>
<dbReference type="CDD" id="cd17574">
    <property type="entry name" value="REC_OmpR"/>
    <property type="match status" value="1"/>
</dbReference>
<dbReference type="PANTHER" id="PTHR44591:SF3">
    <property type="entry name" value="RESPONSE REGULATORY DOMAIN-CONTAINING PROTEIN"/>
    <property type="match status" value="1"/>
</dbReference>
<dbReference type="Pfam" id="PF00072">
    <property type="entry name" value="Response_reg"/>
    <property type="match status" value="1"/>
</dbReference>
<dbReference type="InterPro" id="IPR050595">
    <property type="entry name" value="Bact_response_regulator"/>
</dbReference>
<evidence type="ECO:0000313" key="4">
    <source>
        <dbReference type="EMBL" id="OGW97476.1"/>
    </source>
</evidence>
<dbReference type="EMBL" id="MHFR01000042">
    <property type="protein sequence ID" value="OGW97476.1"/>
    <property type="molecule type" value="Genomic_DNA"/>
</dbReference>
<dbReference type="Proteomes" id="UP000178187">
    <property type="component" value="Unassembled WGS sequence"/>
</dbReference>
<dbReference type="Gene3D" id="3.40.50.2300">
    <property type="match status" value="1"/>
</dbReference>
<organism evidence="4 5">
    <name type="scientific">Candidatus Danuiimicrobium aquiferis</name>
    <dbReference type="NCBI Taxonomy" id="1801832"/>
    <lineage>
        <taxon>Bacteria</taxon>
        <taxon>Pseudomonadati</taxon>
        <taxon>Candidatus Omnitrophota</taxon>
        <taxon>Candidatus Danuiimicrobium</taxon>
    </lineage>
</organism>
<name>A0A1G1KX02_9BACT</name>
<dbReference type="InterPro" id="IPR011006">
    <property type="entry name" value="CheY-like_superfamily"/>
</dbReference>
<feature type="modified residue" description="4-aspartylphosphate" evidence="2">
    <location>
        <position position="57"/>
    </location>
</feature>
<evidence type="ECO:0000313" key="5">
    <source>
        <dbReference type="Proteomes" id="UP000178187"/>
    </source>
</evidence>
<dbReference type="AlphaFoldDB" id="A0A1G1KX02"/>
<dbReference type="SMART" id="SM00448">
    <property type="entry name" value="REC"/>
    <property type="match status" value="1"/>
</dbReference>
<dbReference type="SUPFAM" id="SSF52172">
    <property type="entry name" value="CheY-like"/>
    <property type="match status" value="1"/>
</dbReference>
<accession>A0A1G1KX02</accession>
<dbReference type="GO" id="GO:0000160">
    <property type="term" value="P:phosphorelay signal transduction system"/>
    <property type="evidence" value="ECO:0007669"/>
    <property type="project" value="InterPro"/>
</dbReference>
<dbReference type="PANTHER" id="PTHR44591">
    <property type="entry name" value="STRESS RESPONSE REGULATOR PROTEIN 1"/>
    <property type="match status" value="1"/>
</dbReference>